<name>A0ACC1N9X9_9PEZI</name>
<evidence type="ECO:0000313" key="1">
    <source>
        <dbReference type="EMBL" id="KAJ2975426.1"/>
    </source>
</evidence>
<protein>
    <submittedName>
        <fullName evidence="1">Uncharacterized protein</fullName>
    </submittedName>
</protein>
<keyword evidence="2" id="KW-1185">Reference proteome</keyword>
<dbReference type="EMBL" id="JAPDGR010002514">
    <property type="protein sequence ID" value="KAJ2975426.1"/>
    <property type="molecule type" value="Genomic_DNA"/>
</dbReference>
<gene>
    <name evidence="1" type="ORF">NUW58_g8359</name>
</gene>
<evidence type="ECO:0000313" key="2">
    <source>
        <dbReference type="Proteomes" id="UP001143856"/>
    </source>
</evidence>
<proteinExistence type="predicted"/>
<sequence>MYTQEIRLPELEGVWKWPRLVNPHLADVGAECLDWATSFEAFTPEAQNLVHNKGKLNLLSAMCYPRMTKGGRFRAELQEPSICSFDDHANRATTWEAYVNSVAKQAELRFNACIPDLATYFRVRRNTCGGPSTIAFYGMDMDIPDDIIDHPIICELEVLAVDLVIIKSDILSYNKEQAVGDDEHNIITVIMREFDLNVQEAFNEAGKLSNMKIDGFYHLCHSLPQWIGPVNLDVHQLIDCMAQCVSGVMHWSYESQTYFGKGGLRIKKTRLMQLLPKVEQIST</sequence>
<reference evidence="1" key="1">
    <citation type="submission" date="2022-10" db="EMBL/GenBank/DDBJ databases">
        <title>Genome Sequence of Xylaria curta.</title>
        <authorList>
            <person name="Buettner E."/>
        </authorList>
    </citation>
    <scope>NUCLEOTIDE SEQUENCE</scope>
    <source>
        <strain evidence="1">Babe10</strain>
    </source>
</reference>
<accession>A0ACC1N9X9</accession>
<comment type="caution">
    <text evidence="1">The sequence shown here is derived from an EMBL/GenBank/DDBJ whole genome shotgun (WGS) entry which is preliminary data.</text>
</comment>
<organism evidence="1 2">
    <name type="scientific">Xylaria curta</name>
    <dbReference type="NCBI Taxonomy" id="42375"/>
    <lineage>
        <taxon>Eukaryota</taxon>
        <taxon>Fungi</taxon>
        <taxon>Dikarya</taxon>
        <taxon>Ascomycota</taxon>
        <taxon>Pezizomycotina</taxon>
        <taxon>Sordariomycetes</taxon>
        <taxon>Xylariomycetidae</taxon>
        <taxon>Xylariales</taxon>
        <taxon>Xylariaceae</taxon>
        <taxon>Xylaria</taxon>
    </lineage>
</organism>
<dbReference type="Proteomes" id="UP001143856">
    <property type="component" value="Unassembled WGS sequence"/>
</dbReference>